<gene>
    <name evidence="2" type="ORF">C5745_07860</name>
</gene>
<dbReference type="PANTHER" id="PTHR10900:SF77">
    <property type="entry name" value="FI19380P1"/>
    <property type="match status" value="1"/>
</dbReference>
<dbReference type="SUPFAM" id="SSF82153">
    <property type="entry name" value="FAS1 domain"/>
    <property type="match status" value="2"/>
</dbReference>
<dbReference type="InterPro" id="IPR000782">
    <property type="entry name" value="FAS1_domain"/>
</dbReference>
<comment type="caution">
    <text evidence="2">The sequence shown here is derived from an EMBL/GenBank/DDBJ whole genome shotgun (WGS) entry which is preliminary data.</text>
</comment>
<evidence type="ECO:0000313" key="2">
    <source>
        <dbReference type="EMBL" id="PRD47822.1"/>
    </source>
</evidence>
<dbReference type="AlphaFoldDB" id="A0A2S9J4Y5"/>
<feature type="domain" description="FAS1" evidence="1">
    <location>
        <begin position="33"/>
        <end position="169"/>
    </location>
</feature>
<dbReference type="GO" id="GO:0005615">
    <property type="term" value="C:extracellular space"/>
    <property type="evidence" value="ECO:0007669"/>
    <property type="project" value="TreeGrafter"/>
</dbReference>
<evidence type="ECO:0000313" key="3">
    <source>
        <dbReference type="Proteomes" id="UP000239711"/>
    </source>
</evidence>
<dbReference type="OrthoDB" id="1144324at2"/>
<accession>A0A2S9J4Y5</accession>
<dbReference type="SMART" id="SM00554">
    <property type="entry name" value="FAS1"/>
    <property type="match status" value="2"/>
</dbReference>
<keyword evidence="3" id="KW-1185">Reference proteome</keyword>
<dbReference type="Proteomes" id="UP000239711">
    <property type="component" value="Unassembled WGS sequence"/>
</dbReference>
<organism evidence="2 3">
    <name type="scientific">Sphingobacterium haloxyli</name>
    <dbReference type="NCBI Taxonomy" id="2100533"/>
    <lineage>
        <taxon>Bacteria</taxon>
        <taxon>Pseudomonadati</taxon>
        <taxon>Bacteroidota</taxon>
        <taxon>Sphingobacteriia</taxon>
        <taxon>Sphingobacteriales</taxon>
        <taxon>Sphingobacteriaceae</taxon>
        <taxon>Sphingobacterium</taxon>
    </lineage>
</organism>
<sequence>MISLKKYIVAVLLLTNVVSCQKDTGPTAPVADRNTLNYVVRDNFGLSFLAVALNRTGLETQLAEPGPYTLLAPSDAAFQSAGFNTQAAVSSAASELAVRCQYHVLPGDLLIEDQPLAFNMELETILGTAVYLSRVELGEDTVTTVNGGRVLRADTHASNGVMHVLDRFLHPAIFDKLGDALSSDAELALFYHAVKHAGLLPALNSTEEFTVFALNNTAMSNLGYHSMMDIAERNPEELRAFLEAYISRGRKFAQDYYLMVPPETGSTMSVYTDTMLDGVSQEIRVRRTNGLFLDIQMRRGTTNTYFALTDADVVAGNGVLHVINQVLR</sequence>
<dbReference type="Gene3D" id="2.30.180.10">
    <property type="entry name" value="FAS1 domain"/>
    <property type="match status" value="2"/>
</dbReference>
<evidence type="ECO:0000259" key="1">
    <source>
        <dbReference type="PROSITE" id="PS50213"/>
    </source>
</evidence>
<dbReference type="InterPro" id="IPR050904">
    <property type="entry name" value="Adhesion/Biosynth-related"/>
</dbReference>
<dbReference type="InterPro" id="IPR036378">
    <property type="entry name" value="FAS1_dom_sf"/>
</dbReference>
<name>A0A2S9J4Y5_9SPHI</name>
<dbReference type="PANTHER" id="PTHR10900">
    <property type="entry name" value="PERIOSTIN-RELATED"/>
    <property type="match status" value="1"/>
</dbReference>
<reference evidence="2 3" key="1">
    <citation type="submission" date="2018-02" db="EMBL/GenBank/DDBJ databases">
        <title>The draft genome of Sphingobacterium sp. 5JN-11.</title>
        <authorList>
            <person name="Liu L."/>
            <person name="Li L."/>
            <person name="Liang L."/>
            <person name="Zhang X."/>
            <person name="Wang T."/>
        </authorList>
    </citation>
    <scope>NUCLEOTIDE SEQUENCE [LARGE SCALE GENOMIC DNA]</scope>
    <source>
        <strain evidence="2 3">5JN-11</strain>
    </source>
</reference>
<protein>
    <recommendedName>
        <fullName evidence="1">FAS1 domain-containing protein</fullName>
    </recommendedName>
</protein>
<dbReference type="Pfam" id="PF02469">
    <property type="entry name" value="Fasciclin"/>
    <property type="match status" value="2"/>
</dbReference>
<dbReference type="RefSeq" id="WP_105716449.1">
    <property type="nucleotide sequence ID" value="NZ_PVBQ01000005.1"/>
</dbReference>
<feature type="domain" description="FAS1" evidence="1">
    <location>
        <begin position="174"/>
        <end position="327"/>
    </location>
</feature>
<proteinExistence type="predicted"/>
<dbReference type="EMBL" id="PVBQ01000005">
    <property type="protein sequence ID" value="PRD47822.1"/>
    <property type="molecule type" value="Genomic_DNA"/>
</dbReference>
<dbReference type="PROSITE" id="PS50213">
    <property type="entry name" value="FAS1"/>
    <property type="match status" value="2"/>
</dbReference>